<dbReference type="Pfam" id="PF00903">
    <property type="entry name" value="Glyoxalase"/>
    <property type="match status" value="1"/>
</dbReference>
<accession>A0A1M7YFU6</accession>
<dbReference type="RefSeq" id="WP_073589888.1">
    <property type="nucleotide sequence ID" value="NZ_FRFD01000009.1"/>
</dbReference>
<keyword evidence="3" id="KW-1185">Reference proteome</keyword>
<organism evidence="2 3">
    <name type="scientific">Anaerocolumna xylanovorans DSM 12503</name>
    <dbReference type="NCBI Taxonomy" id="1121345"/>
    <lineage>
        <taxon>Bacteria</taxon>
        <taxon>Bacillati</taxon>
        <taxon>Bacillota</taxon>
        <taxon>Clostridia</taxon>
        <taxon>Lachnospirales</taxon>
        <taxon>Lachnospiraceae</taxon>
        <taxon>Anaerocolumna</taxon>
    </lineage>
</organism>
<dbReference type="Proteomes" id="UP000184612">
    <property type="component" value="Unassembled WGS sequence"/>
</dbReference>
<name>A0A1M7YFU6_9FIRM</name>
<dbReference type="InterPro" id="IPR029068">
    <property type="entry name" value="Glyas_Bleomycin-R_OHBP_Dase"/>
</dbReference>
<sequence>MKIGEVGLLTNDVVRLADFYKALLNIDNGSSDIVHQTLIADETMLTIYNDGSVKENNNRNMCLAFTVDDVDEEYQKLLKLGTDIIEKPETRPWGARNMSFYDPDRNIIYFRSFI</sequence>
<dbReference type="OrthoDB" id="9815599at2"/>
<evidence type="ECO:0000313" key="2">
    <source>
        <dbReference type="EMBL" id="SHO51527.1"/>
    </source>
</evidence>
<feature type="domain" description="VOC" evidence="1">
    <location>
        <begin position="2"/>
        <end position="113"/>
    </location>
</feature>
<reference evidence="2 3" key="1">
    <citation type="submission" date="2016-12" db="EMBL/GenBank/DDBJ databases">
        <authorList>
            <person name="Song W.-J."/>
            <person name="Kurnit D.M."/>
        </authorList>
    </citation>
    <scope>NUCLEOTIDE SEQUENCE [LARGE SCALE GENOMIC DNA]</scope>
    <source>
        <strain evidence="2 3">DSM 12503</strain>
    </source>
</reference>
<dbReference type="EMBL" id="FRFD01000009">
    <property type="protein sequence ID" value="SHO51527.1"/>
    <property type="molecule type" value="Genomic_DNA"/>
</dbReference>
<dbReference type="SUPFAM" id="SSF54593">
    <property type="entry name" value="Glyoxalase/Bleomycin resistance protein/Dihydroxybiphenyl dioxygenase"/>
    <property type="match status" value="1"/>
</dbReference>
<dbReference type="InterPro" id="IPR037523">
    <property type="entry name" value="VOC_core"/>
</dbReference>
<dbReference type="STRING" id="1121345.SAMN02745217_03241"/>
<dbReference type="AlphaFoldDB" id="A0A1M7YFU6"/>
<evidence type="ECO:0000259" key="1">
    <source>
        <dbReference type="PROSITE" id="PS51819"/>
    </source>
</evidence>
<protein>
    <recommendedName>
        <fullName evidence="1">VOC domain-containing protein</fullName>
    </recommendedName>
</protein>
<dbReference type="Gene3D" id="3.10.180.10">
    <property type="entry name" value="2,3-Dihydroxybiphenyl 1,2-Dioxygenase, domain 1"/>
    <property type="match status" value="1"/>
</dbReference>
<dbReference type="PROSITE" id="PS51819">
    <property type="entry name" value="VOC"/>
    <property type="match status" value="1"/>
</dbReference>
<gene>
    <name evidence="2" type="ORF">SAMN02745217_03241</name>
</gene>
<evidence type="ECO:0000313" key="3">
    <source>
        <dbReference type="Proteomes" id="UP000184612"/>
    </source>
</evidence>
<proteinExistence type="predicted"/>
<dbReference type="InterPro" id="IPR004360">
    <property type="entry name" value="Glyas_Fos-R_dOase_dom"/>
</dbReference>